<dbReference type="PATRIC" id="fig|634498.28.peg.1024"/>
<dbReference type="InterPro" id="IPR029063">
    <property type="entry name" value="SAM-dependent_MTases_sf"/>
</dbReference>
<name>D3E2W6_METRM</name>
<reference evidence="2 3" key="1">
    <citation type="journal article" date="2010" name="PLoS ONE">
        <title>The genome sequence of the rumen methanogen Methanobrevibacter ruminantium reveals new possibilities for controlling ruminant methane emissions.</title>
        <authorList>
            <person name="Leahy S.C."/>
            <person name="Kelly W.J."/>
            <person name="Altermann E."/>
            <person name="Ronimus R.S."/>
            <person name="Yeoman C.J."/>
            <person name="Pacheco D.M."/>
            <person name="Li D."/>
            <person name="Kong Z."/>
            <person name="McTavish S."/>
            <person name="Sang C."/>
            <person name="Lambie S.C."/>
            <person name="Janssen P.H."/>
            <person name="Dey D."/>
            <person name="Attwood G.T."/>
        </authorList>
    </citation>
    <scope>NUCLEOTIDE SEQUENCE [LARGE SCALE GENOMIC DNA]</scope>
    <source>
        <strain evidence="3">ATCC 35063 / DSM 1093 / JCM 13430 / OCM 146 / M1</strain>
    </source>
</reference>
<protein>
    <submittedName>
        <fullName evidence="2">SAM-dependent methyltransferase</fullName>
    </submittedName>
</protein>
<dbReference type="HOGENOM" id="CLU_037990_16_1_2"/>
<feature type="domain" description="Methyltransferase" evidence="1">
    <location>
        <begin position="37"/>
        <end position="155"/>
    </location>
</feature>
<dbReference type="OrthoDB" id="1018at2157"/>
<dbReference type="STRING" id="634498.mru_1026"/>
<evidence type="ECO:0000313" key="3">
    <source>
        <dbReference type="Proteomes" id="UP000008680"/>
    </source>
</evidence>
<dbReference type="GO" id="GO:0032259">
    <property type="term" value="P:methylation"/>
    <property type="evidence" value="ECO:0007669"/>
    <property type="project" value="UniProtKB-KW"/>
</dbReference>
<dbReference type="InterPro" id="IPR025714">
    <property type="entry name" value="Methyltranfer_dom"/>
</dbReference>
<dbReference type="SUPFAM" id="SSF53335">
    <property type="entry name" value="S-adenosyl-L-methionine-dependent methyltransferases"/>
    <property type="match status" value="1"/>
</dbReference>
<accession>D3E2W6</accession>
<dbReference type="GeneID" id="8770678"/>
<gene>
    <name evidence="2" type="ordered locus">mru_1026</name>
</gene>
<keyword evidence="3" id="KW-1185">Reference proteome</keyword>
<dbReference type="GO" id="GO:0008168">
    <property type="term" value="F:methyltransferase activity"/>
    <property type="evidence" value="ECO:0007669"/>
    <property type="project" value="UniProtKB-KW"/>
</dbReference>
<proteinExistence type="predicted"/>
<dbReference type="EMBL" id="CP001719">
    <property type="protein sequence ID" value="ADC46877.1"/>
    <property type="molecule type" value="Genomic_DNA"/>
</dbReference>
<evidence type="ECO:0000313" key="2">
    <source>
        <dbReference type="EMBL" id="ADC46877.1"/>
    </source>
</evidence>
<dbReference type="Proteomes" id="UP000008680">
    <property type="component" value="Chromosome"/>
</dbReference>
<dbReference type="eggNOG" id="arCOG02702">
    <property type="taxonomic scope" value="Archaea"/>
</dbReference>
<dbReference type="AlphaFoldDB" id="D3E2W6"/>
<evidence type="ECO:0000259" key="1">
    <source>
        <dbReference type="Pfam" id="PF13847"/>
    </source>
</evidence>
<dbReference type="RefSeq" id="WP_012955827.1">
    <property type="nucleotide sequence ID" value="NC_013790.1"/>
</dbReference>
<keyword evidence="2" id="KW-0808">Transferase</keyword>
<dbReference type="Pfam" id="PF13847">
    <property type="entry name" value="Methyltransf_31"/>
    <property type="match status" value="1"/>
</dbReference>
<keyword evidence="2" id="KW-0489">Methyltransferase</keyword>
<sequence length="203" mass="22651">MGNKTGLLPANGHRIQGRSSESFLDAREIIMELGLEGNEVFMDAGCGDGHAAIEAVDILDDDATIYAVDIYEPSIEDLQKFAVEKGYDNLIPICADIPDYIDIDDDTVDMILLINVWHGFKATRRMDEAIEELKRILKPGGKIAIMDYKKQEAKHGPPITVRSSPEDLEEVFKEHGMCLFSLNPDTGEDIPQGKSHYLIIFQK</sequence>
<dbReference type="KEGG" id="mru:mru_1026"/>
<dbReference type="CDD" id="cd02440">
    <property type="entry name" value="AdoMet_MTases"/>
    <property type="match status" value="1"/>
</dbReference>
<organism evidence="2 3">
    <name type="scientific">Methanobrevibacter ruminantium (strain ATCC 35063 / DSM 1093 / JCM 13430 / OCM 146 / M1)</name>
    <name type="common">Methanobacterium ruminantium</name>
    <dbReference type="NCBI Taxonomy" id="634498"/>
    <lineage>
        <taxon>Archaea</taxon>
        <taxon>Methanobacteriati</taxon>
        <taxon>Methanobacteriota</taxon>
        <taxon>Methanomada group</taxon>
        <taxon>Methanobacteria</taxon>
        <taxon>Methanobacteriales</taxon>
        <taxon>Methanobacteriaceae</taxon>
        <taxon>Methanobrevibacter</taxon>
    </lineage>
</organism>
<dbReference type="PANTHER" id="PTHR43861">
    <property type="entry name" value="TRANS-ACONITATE 2-METHYLTRANSFERASE-RELATED"/>
    <property type="match status" value="1"/>
</dbReference>
<dbReference type="Gene3D" id="3.40.50.150">
    <property type="entry name" value="Vaccinia Virus protein VP39"/>
    <property type="match status" value="1"/>
</dbReference>